<sequence length="252" mass="28491">MRKHVVSFDSDQEVELKSVTFFKAGAEVTSEDILRMEVKRARHMMALLMDKLGADGMVKVFAKEIAEHEANERDWSRRANGRFRSSVAEAHVAAGDGAAFIKWFWDGYSGPNSAAMLRAHPEHLGALSLPGERVGILEVPGHTRFPALLKFRHLDDWSGVPIELAPDMPHRMMGRIESIDGETVGYLLHQFRDTSPGFDARLEIFWPSTAPDDLIRGHADHLMVEWYNWFELYALTRTQPDDLMSLAFSVNA</sequence>
<dbReference type="EMBL" id="CP000380">
    <property type="protein sequence ID" value="ABF80483.1"/>
    <property type="molecule type" value="Genomic_DNA"/>
</dbReference>
<reference evidence="1" key="1">
    <citation type="submission" date="2006-05" db="EMBL/GenBank/DDBJ databases">
        <title>Complete sequence of chromosome 3 of Burkholderia cenocepacia AU 1054.</title>
        <authorList>
            <consortium name="US DOE Joint Genome Institute"/>
            <person name="Copeland A."/>
            <person name="Lucas S."/>
            <person name="Lapidus A."/>
            <person name="Barry K."/>
            <person name="Detter J.C."/>
            <person name="Glavina del Rio T."/>
            <person name="Hammon N."/>
            <person name="Israni S."/>
            <person name="Dalin E."/>
            <person name="Tice H."/>
            <person name="Pitluck S."/>
            <person name="Chain P."/>
            <person name="Malfatti S."/>
            <person name="Shin M."/>
            <person name="Vergez L."/>
            <person name="Schmutz J."/>
            <person name="Larimer F."/>
            <person name="Land M."/>
            <person name="Hauser L."/>
            <person name="Kyrpides N."/>
            <person name="Lykidis A."/>
            <person name="LiPuma J.J."/>
            <person name="Konstantinidis K."/>
            <person name="Tiedje J.M."/>
            <person name="Richardson P."/>
        </authorList>
    </citation>
    <scope>NUCLEOTIDE SEQUENCE [LARGE SCALE GENOMIC DNA]</scope>
    <source>
        <strain evidence="1">AU 1054</strain>
    </source>
</reference>
<evidence type="ECO:0000313" key="1">
    <source>
        <dbReference type="EMBL" id="ABF80483.1"/>
    </source>
</evidence>
<dbReference type="AlphaFoldDB" id="A0A0H2Y0L9"/>
<protein>
    <submittedName>
        <fullName evidence="1">Uncharacterized protein</fullName>
    </submittedName>
</protein>
<accession>A0A0H2Y0L9</accession>
<organism evidence="1">
    <name type="scientific">Burkholderia orbicola (strain AU 1054)</name>
    <dbReference type="NCBI Taxonomy" id="331271"/>
    <lineage>
        <taxon>Bacteria</taxon>
        <taxon>Pseudomonadati</taxon>
        <taxon>Pseudomonadota</taxon>
        <taxon>Betaproteobacteria</taxon>
        <taxon>Burkholderiales</taxon>
        <taxon>Burkholderiaceae</taxon>
        <taxon>Burkholderia</taxon>
        <taxon>Burkholderia cepacia complex</taxon>
        <taxon>Burkholderia orbicola</taxon>
    </lineage>
</organism>
<dbReference type="HOGENOM" id="CLU_1025557_0_0_4"/>
<name>A0A0H2Y0L9_BURO1</name>
<gene>
    <name evidence="1" type="ordered locus">Bcen_5614</name>
</gene>
<proteinExistence type="predicted"/>